<protein>
    <recommendedName>
        <fullName evidence="2">Right handed beta helix domain-containing protein</fullName>
    </recommendedName>
</protein>
<evidence type="ECO:0000313" key="3">
    <source>
        <dbReference type="EMBL" id="KZN65937.1"/>
    </source>
</evidence>
<dbReference type="Gene3D" id="2.160.20.10">
    <property type="entry name" value="Single-stranded right-handed beta-helix, Pectin lyase-like"/>
    <property type="match status" value="1"/>
</dbReference>
<dbReference type="EMBL" id="AUYC01000014">
    <property type="protein sequence ID" value="KZN65937.1"/>
    <property type="molecule type" value="Genomic_DNA"/>
</dbReference>
<accession>A0A161YU30</accession>
<dbReference type="AlphaFoldDB" id="A0A161YU30"/>
<dbReference type="InterPro" id="IPR039448">
    <property type="entry name" value="Beta_helix"/>
</dbReference>
<dbReference type="PATRIC" id="fig|1365248.3.peg.731"/>
<dbReference type="Pfam" id="PF13229">
    <property type="entry name" value="Beta_helix"/>
    <property type="match status" value="1"/>
</dbReference>
<comment type="caution">
    <text evidence="3">The sequence shown here is derived from an EMBL/GenBank/DDBJ whole genome shotgun (WGS) entry which is preliminary data.</text>
</comment>
<dbReference type="InterPro" id="IPR011050">
    <property type="entry name" value="Pectin_lyase_fold/virulence"/>
</dbReference>
<dbReference type="InterPro" id="IPR012334">
    <property type="entry name" value="Pectin_lyas_fold"/>
</dbReference>
<evidence type="ECO:0000259" key="2">
    <source>
        <dbReference type="Pfam" id="PF13229"/>
    </source>
</evidence>
<dbReference type="InterPro" id="IPR006626">
    <property type="entry name" value="PbH1"/>
</dbReference>
<proteinExistence type="predicted"/>
<dbReference type="RefSeq" id="WP_063366742.1">
    <property type="nucleotide sequence ID" value="NZ_AUYC01000014.1"/>
</dbReference>
<sequence>MTNTKKTTNTAVLLINILIAAPSFATVITQKNKIDKTSNLQCDHYISSQQHLIDGNNMSLNPGDTLCLESGMRGPLRVKNVHGSASAPIIIRNQNGVVTFTPYEYSIAIENSQWLRLTSNAVEGESEYGLRLGGTLGVGGLSEHVEIDHLEIYRARFAGMLIKTDPTCDTRTWAENFTMTGLRIHNNYIHDTESGEGMYIGYTGKSRTLMCDNALTTVYPHKIQDVHIFDNKLENIAADGIQLNSVESNAYITNNTIYRTGVSPFDPHWQNTGIQVGGDNVEVRSNLIYRSGGNGMMIDGDGIKVLNNHIMYAGENGIFARNAAQQDNSISNGLAHAYKGNLIVHPGSYALKLYAINTQSAHLIIENSIENDGALDSAGRPKTFSYLNDAVLRHELNNHHYVTQSAYQRAHTK</sequence>
<dbReference type="Proteomes" id="UP000076486">
    <property type="component" value="Unassembled WGS sequence"/>
</dbReference>
<dbReference type="SMART" id="SM00710">
    <property type="entry name" value="PbH1"/>
    <property type="match status" value="6"/>
</dbReference>
<evidence type="ECO:0000313" key="4">
    <source>
        <dbReference type="Proteomes" id="UP000076486"/>
    </source>
</evidence>
<name>A0A161YU30_9GAMM</name>
<dbReference type="SUPFAM" id="SSF51126">
    <property type="entry name" value="Pectin lyase-like"/>
    <property type="match status" value="1"/>
</dbReference>
<evidence type="ECO:0000256" key="1">
    <source>
        <dbReference type="SAM" id="SignalP"/>
    </source>
</evidence>
<feature type="chain" id="PRO_5007831023" description="Right handed beta helix domain-containing protein" evidence="1">
    <location>
        <begin position="26"/>
        <end position="413"/>
    </location>
</feature>
<keyword evidence="1" id="KW-0732">Signal</keyword>
<organism evidence="3 4">
    <name type="scientific">Pseudoalteromonas luteoviolacea CPMOR-1</name>
    <dbReference type="NCBI Taxonomy" id="1365248"/>
    <lineage>
        <taxon>Bacteria</taxon>
        <taxon>Pseudomonadati</taxon>
        <taxon>Pseudomonadota</taxon>
        <taxon>Gammaproteobacteria</taxon>
        <taxon>Alteromonadales</taxon>
        <taxon>Pseudoalteromonadaceae</taxon>
        <taxon>Pseudoalteromonas</taxon>
    </lineage>
</organism>
<gene>
    <name evidence="3" type="ORF">N473_10235</name>
</gene>
<feature type="signal peptide" evidence="1">
    <location>
        <begin position="1"/>
        <end position="25"/>
    </location>
</feature>
<feature type="domain" description="Right handed beta helix" evidence="2">
    <location>
        <begin position="182"/>
        <end position="336"/>
    </location>
</feature>
<reference evidence="3 4" key="1">
    <citation type="submission" date="2013-07" db="EMBL/GenBank/DDBJ databases">
        <title>Comparative Genomic and Metabolomic Analysis of Twelve Strains of Pseudoalteromonas luteoviolacea.</title>
        <authorList>
            <person name="Vynne N.G."/>
            <person name="Mansson M."/>
            <person name="Gram L."/>
        </authorList>
    </citation>
    <scope>NUCLEOTIDE SEQUENCE [LARGE SCALE GENOMIC DNA]</scope>
    <source>
        <strain evidence="3 4">CPMOR-1</strain>
    </source>
</reference>